<keyword evidence="3" id="KW-1185">Reference proteome</keyword>
<evidence type="ECO:0000313" key="3">
    <source>
        <dbReference type="Proteomes" id="UP000265955"/>
    </source>
</evidence>
<evidence type="ECO:0000256" key="1">
    <source>
        <dbReference type="SAM" id="SignalP"/>
    </source>
</evidence>
<accession>A0A3A3FYY3</accession>
<dbReference type="AlphaFoldDB" id="A0A3A3FYY3"/>
<dbReference type="Proteomes" id="UP000265955">
    <property type="component" value="Unassembled WGS sequence"/>
</dbReference>
<dbReference type="Pfam" id="PF04392">
    <property type="entry name" value="ABC_sub_bind"/>
    <property type="match status" value="1"/>
</dbReference>
<comment type="caution">
    <text evidence="2">The sequence shown here is derived from an EMBL/GenBank/DDBJ whole genome shotgun (WGS) entry which is preliminary data.</text>
</comment>
<evidence type="ECO:0008006" key="4">
    <source>
        <dbReference type="Google" id="ProtNLM"/>
    </source>
</evidence>
<dbReference type="InterPro" id="IPR007487">
    <property type="entry name" value="ABC_transpt-TYRBP-like"/>
</dbReference>
<protein>
    <recommendedName>
        <fullName evidence="4">ABC transport system substrate-binding protein</fullName>
    </recommendedName>
</protein>
<dbReference type="OrthoDB" id="6381346at2"/>
<name>A0A3A3FYY3_9BURK</name>
<dbReference type="EMBL" id="QYUO01000001">
    <property type="protein sequence ID" value="RJF99908.1"/>
    <property type="molecule type" value="Genomic_DNA"/>
</dbReference>
<sequence>MARSGARILCVALSLLSAIVPGVASANGKIGTILLAEAGDPPRRNESPANGAVAVVYPDLGEPYRSIFARIIEGIEDGARSAVRSYPIGANAAETAELGSQLKRNGTKVVIALGRQGLKAMSAIDRDIPVVVGAVLAVPETDNRSVTSISLTPDPNLLFARLKGLVPSVRRVTVVYNPQQNDWLIRIAREAARAQGLELVALEARDLASAARLYENAFAVSDSKRDAIWLPQDSTTVDETTILPLALKEAWNRNVAVFSSSFLHVKKGALFALYPNNVELGRTLAAAALGVLANDPRRRGIFPLRDVQMAVNIRTANHIGLSIGYQQQRSFDAIFPEP</sequence>
<dbReference type="Gene3D" id="3.40.50.2300">
    <property type="match status" value="1"/>
</dbReference>
<proteinExistence type="predicted"/>
<reference evidence="3" key="1">
    <citation type="submission" date="2018-09" db="EMBL/GenBank/DDBJ databases">
        <authorList>
            <person name="Zhu H."/>
        </authorList>
    </citation>
    <scope>NUCLEOTIDE SEQUENCE [LARGE SCALE GENOMIC DNA]</scope>
    <source>
        <strain evidence="3">K1R23-30</strain>
    </source>
</reference>
<gene>
    <name evidence="2" type="ORF">D3871_02995</name>
</gene>
<organism evidence="2 3">
    <name type="scientific">Noviherbaspirillum saxi</name>
    <dbReference type="NCBI Taxonomy" id="2320863"/>
    <lineage>
        <taxon>Bacteria</taxon>
        <taxon>Pseudomonadati</taxon>
        <taxon>Pseudomonadota</taxon>
        <taxon>Betaproteobacteria</taxon>
        <taxon>Burkholderiales</taxon>
        <taxon>Oxalobacteraceae</taxon>
        <taxon>Noviherbaspirillum</taxon>
    </lineage>
</organism>
<feature type="signal peptide" evidence="1">
    <location>
        <begin position="1"/>
        <end position="26"/>
    </location>
</feature>
<feature type="chain" id="PRO_5017473610" description="ABC transport system substrate-binding protein" evidence="1">
    <location>
        <begin position="27"/>
        <end position="338"/>
    </location>
</feature>
<dbReference type="PANTHER" id="PTHR35271">
    <property type="entry name" value="ABC TRANSPORTER, SUBSTRATE-BINDING LIPOPROTEIN-RELATED"/>
    <property type="match status" value="1"/>
</dbReference>
<keyword evidence="1" id="KW-0732">Signal</keyword>
<dbReference type="PANTHER" id="PTHR35271:SF1">
    <property type="entry name" value="ABC TRANSPORTER, SUBSTRATE-BINDING LIPOPROTEIN"/>
    <property type="match status" value="1"/>
</dbReference>
<evidence type="ECO:0000313" key="2">
    <source>
        <dbReference type="EMBL" id="RJF99908.1"/>
    </source>
</evidence>